<dbReference type="RefSeq" id="WP_010849648.1">
    <property type="nucleotide sequence ID" value="NZ_HF570956.1"/>
</dbReference>
<dbReference type="HOGENOM" id="CLU_110186_0_0_11"/>
<keyword evidence="3" id="KW-1185">Reference proteome</keyword>
<dbReference type="EMBL" id="CAIZ01000098">
    <property type="protein sequence ID" value="CCH69756.1"/>
    <property type="molecule type" value="Genomic_DNA"/>
</dbReference>
<organism evidence="2 3">
    <name type="scientific">Phycicoccus elongatus Lp2</name>
    <dbReference type="NCBI Taxonomy" id="1193181"/>
    <lineage>
        <taxon>Bacteria</taxon>
        <taxon>Bacillati</taxon>
        <taxon>Actinomycetota</taxon>
        <taxon>Actinomycetes</taxon>
        <taxon>Micrococcales</taxon>
        <taxon>Intrasporangiaceae</taxon>
        <taxon>Phycicoccus</taxon>
    </lineage>
</organism>
<accession>N0E1X2</accession>
<feature type="transmembrane region" description="Helical" evidence="1">
    <location>
        <begin position="109"/>
        <end position="128"/>
    </location>
</feature>
<reference evidence="2 3" key="1">
    <citation type="journal article" date="2013" name="ISME J.">
        <title>A metabolic model for members of the genus Tetrasphaera involved in enhanced biological phosphorus removal.</title>
        <authorList>
            <person name="Kristiansen R."/>
            <person name="Nguyen H.T.T."/>
            <person name="Saunders A.M."/>
            <person name="Nielsen J.L."/>
            <person name="Wimmer R."/>
            <person name="Le V.Q."/>
            <person name="McIlroy S.J."/>
            <person name="Petrovski S."/>
            <person name="Seviour R.J."/>
            <person name="Calteau A."/>
            <person name="Nielsen K.L."/>
            <person name="Nielsen P.H."/>
        </authorList>
    </citation>
    <scope>NUCLEOTIDE SEQUENCE [LARGE SCALE GENOMIC DNA]</scope>
    <source>
        <strain evidence="2 3">Lp2</strain>
    </source>
</reference>
<gene>
    <name evidence="2" type="ORF">BN10_300097</name>
</gene>
<dbReference type="OrthoDB" id="5187110at2"/>
<feature type="transmembrane region" description="Helical" evidence="1">
    <location>
        <begin position="41"/>
        <end position="59"/>
    </location>
</feature>
<keyword evidence="1" id="KW-0472">Membrane</keyword>
<dbReference type="Proteomes" id="UP000013167">
    <property type="component" value="Unassembled WGS sequence"/>
</dbReference>
<comment type="caution">
    <text evidence="2">The sequence shown here is derived from an EMBL/GenBank/DDBJ whole genome shotgun (WGS) entry which is preliminary data.</text>
</comment>
<evidence type="ECO:0000313" key="2">
    <source>
        <dbReference type="EMBL" id="CCH69756.1"/>
    </source>
</evidence>
<dbReference type="eggNOG" id="COG1714">
    <property type="taxonomic scope" value="Bacteria"/>
</dbReference>
<evidence type="ECO:0000256" key="1">
    <source>
        <dbReference type="SAM" id="Phobius"/>
    </source>
</evidence>
<dbReference type="AlphaFoldDB" id="N0E1X2"/>
<protein>
    <submittedName>
        <fullName evidence="2">Putative conserved membrane protein</fullName>
    </submittedName>
</protein>
<proteinExistence type="predicted"/>
<keyword evidence="1" id="KW-1133">Transmembrane helix</keyword>
<dbReference type="STRING" id="1193181.BN10_300097"/>
<feature type="transmembrane region" description="Helical" evidence="1">
    <location>
        <begin position="71"/>
        <end position="97"/>
    </location>
</feature>
<evidence type="ECO:0000313" key="3">
    <source>
        <dbReference type="Proteomes" id="UP000013167"/>
    </source>
</evidence>
<sequence length="148" mass="15986">MPPPPADRPTESTPAPDGYAGQLLGLPAAGPGSLAPFGRRLLGIFIDWLVADLVVFLFARQAFGAVEGIEVFYRLFAWIALTVLCLSVVAATFGHYVTGLQLRQVRPGFYPLQVLVRTLLLALVVFAVPSRDGRGFHDVIAGTVLVRR</sequence>
<keyword evidence="1" id="KW-0812">Transmembrane</keyword>
<name>N0E1X2_9MICO</name>